<gene>
    <name evidence="8" type="ORF">G3A44_15920</name>
</gene>
<keyword evidence="3" id="KW-0805">Transcription regulation</keyword>
<keyword evidence="2" id="KW-0067">ATP-binding</keyword>
<evidence type="ECO:0000256" key="3">
    <source>
        <dbReference type="ARBA" id="ARBA00023015"/>
    </source>
</evidence>
<keyword evidence="4" id="KW-0238">DNA-binding</keyword>
<dbReference type="PROSITE" id="PS00676">
    <property type="entry name" value="SIGMA54_INTERACT_2"/>
    <property type="match status" value="1"/>
</dbReference>
<dbReference type="Pfam" id="PF00158">
    <property type="entry name" value="Sigma54_activat"/>
    <property type="match status" value="1"/>
</dbReference>
<dbReference type="InterPro" id="IPR025943">
    <property type="entry name" value="Sigma_54_int_dom_ATP-bd_2"/>
</dbReference>
<organism evidence="8 9">
    <name type="scientific">Ideonella livida</name>
    <dbReference type="NCBI Taxonomy" id="2707176"/>
    <lineage>
        <taxon>Bacteria</taxon>
        <taxon>Pseudomonadati</taxon>
        <taxon>Pseudomonadota</taxon>
        <taxon>Betaproteobacteria</taxon>
        <taxon>Burkholderiales</taxon>
        <taxon>Sphaerotilaceae</taxon>
        <taxon>Ideonella</taxon>
    </lineage>
</organism>
<dbReference type="Pfam" id="PF01590">
    <property type="entry name" value="GAF"/>
    <property type="match status" value="1"/>
</dbReference>
<evidence type="ECO:0000256" key="5">
    <source>
        <dbReference type="ARBA" id="ARBA00023163"/>
    </source>
</evidence>
<evidence type="ECO:0000313" key="8">
    <source>
        <dbReference type="EMBL" id="NDY92678.1"/>
    </source>
</evidence>
<name>A0A7C9TKR2_9BURK</name>
<dbReference type="InterPro" id="IPR002197">
    <property type="entry name" value="HTH_Fis"/>
</dbReference>
<dbReference type="EMBL" id="JAAGOH010000020">
    <property type="protein sequence ID" value="NDY92678.1"/>
    <property type="molecule type" value="Genomic_DNA"/>
</dbReference>
<evidence type="ECO:0000259" key="7">
    <source>
        <dbReference type="PROSITE" id="PS50045"/>
    </source>
</evidence>
<dbReference type="Gene3D" id="3.40.50.300">
    <property type="entry name" value="P-loop containing nucleotide triphosphate hydrolases"/>
    <property type="match status" value="1"/>
</dbReference>
<dbReference type="SMART" id="SM00382">
    <property type="entry name" value="AAA"/>
    <property type="match status" value="1"/>
</dbReference>
<dbReference type="InterPro" id="IPR029016">
    <property type="entry name" value="GAF-like_dom_sf"/>
</dbReference>
<keyword evidence="1" id="KW-0547">Nucleotide-binding</keyword>
<dbReference type="InterPro" id="IPR058031">
    <property type="entry name" value="AAA_lid_NorR"/>
</dbReference>
<dbReference type="Gene3D" id="3.30.450.40">
    <property type="match status" value="1"/>
</dbReference>
<evidence type="ECO:0000256" key="1">
    <source>
        <dbReference type="ARBA" id="ARBA00022741"/>
    </source>
</evidence>
<dbReference type="InterPro" id="IPR027417">
    <property type="entry name" value="P-loop_NTPase"/>
</dbReference>
<comment type="caution">
    <text evidence="8">The sequence shown here is derived from an EMBL/GenBank/DDBJ whole genome shotgun (WGS) entry which is preliminary data.</text>
</comment>
<dbReference type="RefSeq" id="WP_163458726.1">
    <property type="nucleotide sequence ID" value="NZ_JAAGOH010000020.1"/>
</dbReference>
<evidence type="ECO:0000256" key="4">
    <source>
        <dbReference type="ARBA" id="ARBA00023125"/>
    </source>
</evidence>
<dbReference type="SUPFAM" id="SSF52540">
    <property type="entry name" value="P-loop containing nucleoside triphosphate hydrolases"/>
    <property type="match status" value="1"/>
</dbReference>
<dbReference type="GO" id="GO:0006355">
    <property type="term" value="P:regulation of DNA-templated transcription"/>
    <property type="evidence" value="ECO:0007669"/>
    <property type="project" value="InterPro"/>
</dbReference>
<dbReference type="InterPro" id="IPR003593">
    <property type="entry name" value="AAA+_ATPase"/>
</dbReference>
<dbReference type="FunFam" id="3.40.50.300:FF:000006">
    <property type="entry name" value="DNA-binding transcriptional regulator NtrC"/>
    <property type="match status" value="1"/>
</dbReference>
<sequence>MPTLPPPTRYRPEQIWQARHAFFDDGHAPDGLVDAPVLSSWQRLRELGRAAHESVVFDPVEAPALRRLLAQQQALLRVAQPELARLAASVAEAGYAVLLTDALGRAVAVDGAIQRASAPLRQAFRPGVDLSERMIGTNAMSAALLERRPVWVQGGEHFFADNQIFHCCAAPVFDPQGRVVGAVDLSRDTPGLAAGALGLVQRCARRIEQRLFDDQPAWLQVQLEGPDAGPEAWLAFDADAQLLGATSAALPLLGLPQWLPQLAWADLFEDRFDALHTAARQGRPLPLRLRGGVRLQARGRLGGTAAAHRPQGGRIAGHPAATRPATEALACAAPLGHARSQQRLAQALRALEAGLPLLITGETGVGKEVAARALHTASRRAGAPFLAVNCGAITPTLMAAELFGHVEGAFTGARRGGQAGRIEAAHGGTLLLDEIGDMPLELQVGLLRVLDRQEVVRVGATQAVTVDVRFVCATHRHLPTLVAQGRFREDLYHRLAAFTLHLPPLREREDFDAVLDGLLAPLGCAAERLNPALRAWLRRQPWPGNVRQLALALRTALALSEPDEPLQPQHFGQDDEATGGLPPRASSAQPAVAPSDAPATAPTDAALHLPSAREQAIQAALARTGGNVTAAAALLGLGRATLYRHLARGR</sequence>
<feature type="domain" description="Sigma-54 factor interaction" evidence="7">
    <location>
        <begin position="342"/>
        <end position="558"/>
    </location>
</feature>
<keyword evidence="5" id="KW-0804">Transcription</keyword>
<dbReference type="InterPro" id="IPR003018">
    <property type="entry name" value="GAF"/>
</dbReference>
<dbReference type="SUPFAM" id="SSF46689">
    <property type="entry name" value="Homeodomain-like"/>
    <property type="match status" value="1"/>
</dbReference>
<dbReference type="SUPFAM" id="SSF55781">
    <property type="entry name" value="GAF domain-like"/>
    <property type="match status" value="1"/>
</dbReference>
<dbReference type="Pfam" id="PF02954">
    <property type="entry name" value="HTH_8"/>
    <property type="match status" value="1"/>
</dbReference>
<dbReference type="Gene3D" id="1.10.8.60">
    <property type="match status" value="1"/>
</dbReference>
<protein>
    <submittedName>
        <fullName evidence="8">Sigma-54-dependent Fis family transcriptional regulator</fullName>
    </submittedName>
</protein>
<dbReference type="InterPro" id="IPR009057">
    <property type="entry name" value="Homeodomain-like_sf"/>
</dbReference>
<dbReference type="Pfam" id="PF25601">
    <property type="entry name" value="AAA_lid_14"/>
    <property type="match status" value="1"/>
</dbReference>
<dbReference type="AlphaFoldDB" id="A0A7C9TKR2"/>
<feature type="compositionally biased region" description="Low complexity" evidence="6">
    <location>
        <begin position="590"/>
        <end position="603"/>
    </location>
</feature>
<proteinExistence type="predicted"/>
<evidence type="ECO:0000256" key="6">
    <source>
        <dbReference type="SAM" id="MobiDB-lite"/>
    </source>
</evidence>
<reference evidence="8 9" key="1">
    <citation type="submission" date="2020-02" db="EMBL/GenBank/DDBJ databases">
        <title>Ideonella bacterium strain TBM-1.</title>
        <authorList>
            <person name="Chen W.-M."/>
        </authorList>
    </citation>
    <scope>NUCLEOTIDE SEQUENCE [LARGE SCALE GENOMIC DNA]</scope>
    <source>
        <strain evidence="8 9">TBM-1</strain>
    </source>
</reference>
<evidence type="ECO:0000313" key="9">
    <source>
        <dbReference type="Proteomes" id="UP000484255"/>
    </source>
</evidence>
<dbReference type="Proteomes" id="UP000484255">
    <property type="component" value="Unassembled WGS sequence"/>
</dbReference>
<dbReference type="InterPro" id="IPR002078">
    <property type="entry name" value="Sigma_54_int"/>
</dbReference>
<dbReference type="CDD" id="cd00009">
    <property type="entry name" value="AAA"/>
    <property type="match status" value="1"/>
</dbReference>
<dbReference type="GO" id="GO:0005524">
    <property type="term" value="F:ATP binding"/>
    <property type="evidence" value="ECO:0007669"/>
    <property type="project" value="UniProtKB-KW"/>
</dbReference>
<dbReference type="PANTHER" id="PTHR32071">
    <property type="entry name" value="TRANSCRIPTIONAL REGULATORY PROTEIN"/>
    <property type="match status" value="1"/>
</dbReference>
<accession>A0A7C9TKR2</accession>
<feature type="region of interest" description="Disordered" evidence="6">
    <location>
        <begin position="563"/>
        <end position="603"/>
    </location>
</feature>
<keyword evidence="9" id="KW-1185">Reference proteome</keyword>
<dbReference type="GO" id="GO:0043565">
    <property type="term" value="F:sequence-specific DNA binding"/>
    <property type="evidence" value="ECO:0007669"/>
    <property type="project" value="InterPro"/>
</dbReference>
<dbReference type="PROSITE" id="PS50045">
    <property type="entry name" value="SIGMA54_INTERACT_4"/>
    <property type="match status" value="1"/>
</dbReference>
<evidence type="ECO:0000256" key="2">
    <source>
        <dbReference type="ARBA" id="ARBA00022840"/>
    </source>
</evidence>
<dbReference type="Gene3D" id="1.10.10.60">
    <property type="entry name" value="Homeodomain-like"/>
    <property type="match status" value="1"/>
</dbReference>
<dbReference type="PRINTS" id="PR01590">
    <property type="entry name" value="HTHFIS"/>
</dbReference>